<accession>A0ABS2MY67</accession>
<evidence type="ECO:0000256" key="1">
    <source>
        <dbReference type="SAM" id="Phobius"/>
    </source>
</evidence>
<organism evidence="2 3">
    <name type="scientific">Aquibacillus albus</name>
    <dbReference type="NCBI Taxonomy" id="1168171"/>
    <lineage>
        <taxon>Bacteria</taxon>
        <taxon>Bacillati</taxon>
        <taxon>Bacillota</taxon>
        <taxon>Bacilli</taxon>
        <taxon>Bacillales</taxon>
        <taxon>Bacillaceae</taxon>
        <taxon>Aquibacillus</taxon>
    </lineage>
</organism>
<feature type="transmembrane region" description="Helical" evidence="1">
    <location>
        <begin position="36"/>
        <end position="54"/>
    </location>
</feature>
<dbReference type="EMBL" id="JAFBDR010000005">
    <property type="protein sequence ID" value="MBM7570781.1"/>
    <property type="molecule type" value="Genomic_DNA"/>
</dbReference>
<gene>
    <name evidence="2" type="ORF">JOC48_001259</name>
</gene>
<sequence>MNQTYIEKTNELYRSVDQTQSEMIELWMKDVVFTPLWWLGIVLSIVPWVVWAFFHNKKSRNRMLFAGFGITIISSFFDFLGVQLGLWVYYYELIPWIPAYEPWNGTLVPVAILVLIEYKPSISPFLKGGVFAGFTAFIGEPFFEYIGLYKEINWNSFYSFPIYFSIFLVGYWLSRRNNFEIYWSLKSST</sequence>
<keyword evidence="1" id="KW-0472">Membrane</keyword>
<proteinExistence type="predicted"/>
<dbReference type="Proteomes" id="UP001296943">
    <property type="component" value="Unassembled WGS sequence"/>
</dbReference>
<keyword evidence="1" id="KW-0812">Transmembrane</keyword>
<protein>
    <recommendedName>
        <fullName evidence="4">DUF5367 domain-containing protein</fullName>
    </recommendedName>
</protein>
<comment type="caution">
    <text evidence="2">The sequence shown here is derived from an EMBL/GenBank/DDBJ whole genome shotgun (WGS) entry which is preliminary data.</text>
</comment>
<keyword evidence="1" id="KW-1133">Transmembrane helix</keyword>
<evidence type="ECO:0000313" key="2">
    <source>
        <dbReference type="EMBL" id="MBM7570781.1"/>
    </source>
</evidence>
<dbReference type="InterPro" id="IPR048147">
    <property type="entry name" value="CBO0543-like"/>
</dbReference>
<dbReference type="NCBIfam" id="NF041644">
    <property type="entry name" value="CBO0543_fam"/>
    <property type="match status" value="1"/>
</dbReference>
<keyword evidence="3" id="KW-1185">Reference proteome</keyword>
<reference evidence="2 3" key="1">
    <citation type="submission" date="2021-01" db="EMBL/GenBank/DDBJ databases">
        <title>Genomic Encyclopedia of Type Strains, Phase IV (KMG-IV): sequencing the most valuable type-strain genomes for metagenomic binning, comparative biology and taxonomic classification.</title>
        <authorList>
            <person name="Goeker M."/>
        </authorList>
    </citation>
    <scope>NUCLEOTIDE SEQUENCE [LARGE SCALE GENOMIC DNA]</scope>
    <source>
        <strain evidence="2 3">DSM 23711</strain>
    </source>
</reference>
<evidence type="ECO:0008006" key="4">
    <source>
        <dbReference type="Google" id="ProtNLM"/>
    </source>
</evidence>
<name>A0ABS2MY67_9BACI</name>
<evidence type="ECO:0000313" key="3">
    <source>
        <dbReference type="Proteomes" id="UP001296943"/>
    </source>
</evidence>
<feature type="transmembrane region" description="Helical" evidence="1">
    <location>
        <begin position="155"/>
        <end position="173"/>
    </location>
</feature>
<feature type="transmembrane region" description="Helical" evidence="1">
    <location>
        <begin position="125"/>
        <end position="143"/>
    </location>
</feature>
<feature type="transmembrane region" description="Helical" evidence="1">
    <location>
        <begin position="66"/>
        <end position="90"/>
    </location>
</feature>
<feature type="transmembrane region" description="Helical" evidence="1">
    <location>
        <begin position="102"/>
        <end position="118"/>
    </location>
</feature>
<dbReference type="RefSeq" id="WP_204498197.1">
    <property type="nucleotide sequence ID" value="NZ_JAFBDR010000005.1"/>
</dbReference>